<protein>
    <recommendedName>
        <fullName evidence="3">tetrahydrofolate synthase</fullName>
        <ecNumber evidence="3">6.3.2.17</ecNumber>
    </recommendedName>
</protein>
<dbReference type="NCBIfam" id="TIGR01499">
    <property type="entry name" value="folC"/>
    <property type="match status" value="1"/>
</dbReference>
<dbReference type="GO" id="GO:0008841">
    <property type="term" value="F:dihydrofolate synthase activity"/>
    <property type="evidence" value="ECO:0007669"/>
    <property type="project" value="TreeGrafter"/>
</dbReference>
<dbReference type="SUPFAM" id="SSF53244">
    <property type="entry name" value="MurD-like peptide ligases, peptide-binding domain"/>
    <property type="match status" value="1"/>
</dbReference>
<proteinExistence type="inferred from homology"/>
<keyword evidence="13" id="KW-1185">Reference proteome</keyword>
<dbReference type="PROSITE" id="PS01012">
    <property type="entry name" value="FOLYLPOLYGLU_SYNT_2"/>
    <property type="match status" value="1"/>
</dbReference>
<dbReference type="PIRSF" id="PIRSF001563">
    <property type="entry name" value="Folylpolyglu_synth"/>
    <property type="match status" value="1"/>
</dbReference>
<dbReference type="PANTHER" id="PTHR11136:SF0">
    <property type="entry name" value="DIHYDROFOLATE SYNTHETASE-RELATED"/>
    <property type="match status" value="1"/>
</dbReference>
<evidence type="ECO:0000313" key="12">
    <source>
        <dbReference type="EMBL" id="WNY47066.1"/>
    </source>
</evidence>
<dbReference type="AlphaFoldDB" id="A0AA96VD65"/>
<dbReference type="FunFam" id="3.40.1190.10:FF:000011">
    <property type="entry name" value="Folylpolyglutamate synthase/dihydrofolate synthase"/>
    <property type="match status" value="1"/>
</dbReference>
<comment type="similarity">
    <text evidence="2 10">Belongs to the folylpolyglutamate synthase family.</text>
</comment>
<dbReference type="Gene3D" id="3.40.1190.10">
    <property type="entry name" value="Mur-like, catalytic domain"/>
    <property type="match status" value="1"/>
</dbReference>
<dbReference type="EC" id="6.3.2.17" evidence="3"/>
<evidence type="ECO:0000256" key="5">
    <source>
        <dbReference type="ARBA" id="ARBA00022723"/>
    </source>
</evidence>
<dbReference type="InterPro" id="IPR036615">
    <property type="entry name" value="Mur_ligase_C_dom_sf"/>
</dbReference>
<evidence type="ECO:0000256" key="1">
    <source>
        <dbReference type="ARBA" id="ARBA00001946"/>
    </source>
</evidence>
<evidence type="ECO:0000256" key="6">
    <source>
        <dbReference type="ARBA" id="ARBA00022741"/>
    </source>
</evidence>
<keyword evidence="6 10" id="KW-0547">Nucleotide-binding</keyword>
<evidence type="ECO:0000259" key="11">
    <source>
        <dbReference type="Pfam" id="PF08245"/>
    </source>
</evidence>
<evidence type="ECO:0000256" key="8">
    <source>
        <dbReference type="ARBA" id="ARBA00022842"/>
    </source>
</evidence>
<feature type="domain" description="Mur ligase central" evidence="11">
    <location>
        <begin position="39"/>
        <end position="253"/>
    </location>
</feature>
<sequence>MKEWLDGKQGQVFRFKEEKMRYALELLGNPQEKVPLVHVAGTNGKGSTLAFLQKILESHGLRVGRFVSPHMVTIEDRILIQSEPIPTPRFWELVRQVHDLEVAVAQVYEGFRYFEVMVLVMFLHFQDQDLDLALIEVGIGGLHDSTNVIDPLMSLITSIGLDHQDLLGETIEDIAYQKAGIIKPHRLVLLGDLPLEAQQVCLQVASAKEAEVYQFGRDFGWNEDLFWSEGVEIHLDQLGLQGDHQRKNAALAVEASRLLLPLLGKEWKRECIALALAETSWMGRLELLVSEPAIYLDGAHNLSAIESLVAFIKEEDGPQTILFSALKRKDFQEMLACLERELPDVTLVLTSFSYDGAVKKDDLQWQGAWAEDYQGWLATWLKEGQGRLFVTGSLYFISEVRKWLLDQKK</sequence>
<evidence type="ECO:0000256" key="2">
    <source>
        <dbReference type="ARBA" id="ARBA00008276"/>
    </source>
</evidence>
<dbReference type="EMBL" id="CP118733">
    <property type="protein sequence ID" value="WNY47066.1"/>
    <property type="molecule type" value="Genomic_DNA"/>
</dbReference>
<keyword evidence="8" id="KW-0460">Magnesium</keyword>
<dbReference type="SUPFAM" id="SSF53623">
    <property type="entry name" value="MurD-like peptide ligases, catalytic domain"/>
    <property type="match status" value="1"/>
</dbReference>
<dbReference type="GO" id="GO:0005737">
    <property type="term" value="C:cytoplasm"/>
    <property type="evidence" value="ECO:0007669"/>
    <property type="project" value="TreeGrafter"/>
</dbReference>
<dbReference type="KEGG" id="ssuv:PXH68_09365"/>
<evidence type="ECO:0000256" key="9">
    <source>
        <dbReference type="ARBA" id="ARBA00047493"/>
    </source>
</evidence>
<organism evidence="12 13">
    <name type="scientific">Streptococcus suivaginalis</name>
    <dbReference type="NCBI Taxonomy" id="3028082"/>
    <lineage>
        <taxon>Bacteria</taxon>
        <taxon>Bacillati</taxon>
        <taxon>Bacillota</taxon>
        <taxon>Bacilli</taxon>
        <taxon>Lactobacillales</taxon>
        <taxon>Streptococcaceae</taxon>
        <taxon>Streptococcus</taxon>
    </lineage>
</organism>
<dbReference type="InterPro" id="IPR013221">
    <property type="entry name" value="Mur_ligase_cen"/>
</dbReference>
<dbReference type="Gene3D" id="3.90.190.20">
    <property type="entry name" value="Mur ligase, C-terminal domain"/>
    <property type="match status" value="1"/>
</dbReference>
<dbReference type="GO" id="GO:0005524">
    <property type="term" value="F:ATP binding"/>
    <property type="evidence" value="ECO:0007669"/>
    <property type="project" value="UniProtKB-KW"/>
</dbReference>
<keyword evidence="5" id="KW-0479">Metal-binding</keyword>
<dbReference type="InterPro" id="IPR018109">
    <property type="entry name" value="Folylpolyglutamate_synth_CS"/>
</dbReference>
<comment type="cofactor">
    <cofactor evidence="1">
        <name>Mg(2+)</name>
        <dbReference type="ChEBI" id="CHEBI:18420"/>
    </cofactor>
</comment>
<evidence type="ECO:0000256" key="10">
    <source>
        <dbReference type="PIRNR" id="PIRNR001563"/>
    </source>
</evidence>
<dbReference type="GO" id="GO:0004326">
    <property type="term" value="F:tetrahydrofolylpolyglutamate synthase activity"/>
    <property type="evidence" value="ECO:0007669"/>
    <property type="project" value="UniProtKB-EC"/>
</dbReference>
<dbReference type="PROSITE" id="PS01011">
    <property type="entry name" value="FOLYLPOLYGLU_SYNT_1"/>
    <property type="match status" value="1"/>
</dbReference>
<keyword evidence="4 10" id="KW-0436">Ligase</keyword>
<dbReference type="RefSeq" id="WP_248027820.1">
    <property type="nucleotide sequence ID" value="NZ_CP118733.1"/>
</dbReference>
<dbReference type="PANTHER" id="PTHR11136">
    <property type="entry name" value="FOLYLPOLYGLUTAMATE SYNTHASE-RELATED"/>
    <property type="match status" value="1"/>
</dbReference>
<name>A0AA96VD65_9STRE</name>
<dbReference type="Proteomes" id="UP001304088">
    <property type="component" value="Chromosome"/>
</dbReference>
<dbReference type="Pfam" id="PF08245">
    <property type="entry name" value="Mur_ligase_M"/>
    <property type="match status" value="1"/>
</dbReference>
<keyword evidence="7 10" id="KW-0067">ATP-binding</keyword>
<gene>
    <name evidence="12" type="ORF">PXH68_09365</name>
</gene>
<comment type="catalytic activity">
    <reaction evidence="9">
        <text>(6S)-5,6,7,8-tetrahydrofolyl-(gamma-L-Glu)(n) + L-glutamate + ATP = (6S)-5,6,7,8-tetrahydrofolyl-(gamma-L-Glu)(n+1) + ADP + phosphate + H(+)</text>
        <dbReference type="Rhea" id="RHEA:10580"/>
        <dbReference type="Rhea" id="RHEA-COMP:14738"/>
        <dbReference type="Rhea" id="RHEA-COMP:14740"/>
        <dbReference type="ChEBI" id="CHEBI:15378"/>
        <dbReference type="ChEBI" id="CHEBI:29985"/>
        <dbReference type="ChEBI" id="CHEBI:30616"/>
        <dbReference type="ChEBI" id="CHEBI:43474"/>
        <dbReference type="ChEBI" id="CHEBI:141005"/>
        <dbReference type="ChEBI" id="CHEBI:456216"/>
        <dbReference type="EC" id="6.3.2.17"/>
    </reaction>
</comment>
<evidence type="ECO:0000256" key="4">
    <source>
        <dbReference type="ARBA" id="ARBA00022598"/>
    </source>
</evidence>
<dbReference type="InterPro" id="IPR036565">
    <property type="entry name" value="Mur-like_cat_sf"/>
</dbReference>
<evidence type="ECO:0000256" key="3">
    <source>
        <dbReference type="ARBA" id="ARBA00013025"/>
    </source>
</evidence>
<reference evidence="12 13" key="1">
    <citation type="submission" date="2023-02" db="EMBL/GenBank/DDBJ databases">
        <title>Streptococcus sp. Genome Sequencing and Assembly.</title>
        <authorList>
            <person name="Shore S.M."/>
            <person name="Nicholson T.L."/>
        </authorList>
    </citation>
    <scope>NUCLEOTIDE SEQUENCE [LARGE SCALE GENOMIC DNA]</scope>
    <source>
        <strain evidence="12 13">29896</strain>
    </source>
</reference>
<evidence type="ECO:0000256" key="7">
    <source>
        <dbReference type="ARBA" id="ARBA00022840"/>
    </source>
</evidence>
<accession>A0AA96VD65</accession>
<dbReference type="GO" id="GO:0046872">
    <property type="term" value="F:metal ion binding"/>
    <property type="evidence" value="ECO:0007669"/>
    <property type="project" value="UniProtKB-KW"/>
</dbReference>
<evidence type="ECO:0000313" key="13">
    <source>
        <dbReference type="Proteomes" id="UP001304088"/>
    </source>
</evidence>
<dbReference type="InterPro" id="IPR001645">
    <property type="entry name" value="Folylpolyglutamate_synth"/>
</dbReference>